<keyword evidence="4" id="KW-1185">Reference proteome</keyword>
<dbReference type="InterPro" id="IPR009492">
    <property type="entry name" value="TniQ"/>
</dbReference>
<gene>
    <name evidence="3" type="ORF">ACIA8P_47545</name>
</gene>
<sequence>MAMSSGRRPFGLSLDPLKGESLTGFVLRLAHRLHISPHELAQLTGLTEQDRLGRARASLSTRLTPVEIKNFAATTRLDPREVRAMTLEPLASRYPPAARSVANVRAGKVYSMHTDGWLFATTARYCPRCLAGDGSDIQSTHGGPWQILWRLPVVFACPLHEVFLEHLCPHCHKPVNFSSRAQLFPRPAASGVHPAHCRSSTDQDIPTSRPGAPCGAPLAHDPLHHHRPGPALLALQHKILRLLPPGGPKRPAQQYFTELLLLAGLVMICWPRVQAVGTTRQLAAAVGQHLAIHEGTDSRPYRSTGAPVDAFACAGLLQVTDRILAADDLREALSALAPEENRTRSGIPPTRHLIWDKNFKRHRSACSERFQLAADTIVPTFRRTGKGGLRLPSTGVGLRPEHIPAFLPQALAEHHLNFLSAIAPKMRRRSASVFLVRRARGGSLDEAAQFLEINPQGKRNGYTQLLNRHLRTSGTARDFEQALDGITAELLAGPVIDYQHRREALATWTLEPENWQHILAQLPVLTSHRKPISDDRRRLAVSAYIWTRATEGEPDFAPCPPHIAPDPGLRAVWTRERHNVFHWLREADHQPYYDALKPLLEDHAEHLAKEIDRR</sequence>
<evidence type="ECO:0000259" key="2">
    <source>
        <dbReference type="Pfam" id="PF06527"/>
    </source>
</evidence>
<dbReference type="RefSeq" id="WP_398663324.1">
    <property type="nucleotide sequence ID" value="NZ_JBITDC010000040.1"/>
</dbReference>
<dbReference type="EMBL" id="JBITDC010000040">
    <property type="protein sequence ID" value="MFI5682106.1"/>
    <property type="molecule type" value="Genomic_DNA"/>
</dbReference>
<evidence type="ECO:0000256" key="1">
    <source>
        <dbReference type="SAM" id="MobiDB-lite"/>
    </source>
</evidence>
<evidence type="ECO:0000313" key="3">
    <source>
        <dbReference type="EMBL" id="MFI5682106.1"/>
    </source>
</evidence>
<feature type="domain" description="TniQ" evidence="2">
    <location>
        <begin position="14"/>
        <end position="164"/>
    </location>
</feature>
<feature type="region of interest" description="Disordered" evidence="1">
    <location>
        <begin position="195"/>
        <end position="216"/>
    </location>
</feature>
<proteinExistence type="predicted"/>
<reference evidence="3 4" key="1">
    <citation type="submission" date="2024-10" db="EMBL/GenBank/DDBJ databases">
        <title>The Natural Products Discovery Center: Release of the First 8490 Sequenced Strains for Exploring Actinobacteria Biosynthetic Diversity.</title>
        <authorList>
            <person name="Kalkreuter E."/>
            <person name="Kautsar S.A."/>
            <person name="Yang D."/>
            <person name="Bader C.D."/>
            <person name="Teijaro C.N."/>
            <person name="Fluegel L."/>
            <person name="Davis C.M."/>
            <person name="Simpson J.R."/>
            <person name="Lauterbach L."/>
            <person name="Steele A.D."/>
            <person name="Gui C."/>
            <person name="Meng S."/>
            <person name="Li G."/>
            <person name="Viehrig K."/>
            <person name="Ye F."/>
            <person name="Su P."/>
            <person name="Kiefer A.F."/>
            <person name="Nichols A."/>
            <person name="Cepeda A.J."/>
            <person name="Yan W."/>
            <person name="Fan B."/>
            <person name="Jiang Y."/>
            <person name="Adhikari A."/>
            <person name="Zheng C.-J."/>
            <person name="Schuster L."/>
            <person name="Cowan T.M."/>
            <person name="Smanski M.J."/>
            <person name="Chevrette M.G."/>
            <person name="De Carvalho L.P.S."/>
            <person name="Shen B."/>
        </authorList>
    </citation>
    <scope>NUCLEOTIDE SEQUENCE [LARGE SCALE GENOMIC DNA]</scope>
    <source>
        <strain evidence="3 4">NPDC051599</strain>
    </source>
</reference>
<evidence type="ECO:0000313" key="4">
    <source>
        <dbReference type="Proteomes" id="UP001612415"/>
    </source>
</evidence>
<comment type="caution">
    <text evidence="3">The sequence shown here is derived from an EMBL/GenBank/DDBJ whole genome shotgun (WGS) entry which is preliminary data.</text>
</comment>
<organism evidence="3 4">
    <name type="scientific">Streptomyces cellulosae</name>
    <dbReference type="NCBI Taxonomy" id="1968"/>
    <lineage>
        <taxon>Bacteria</taxon>
        <taxon>Bacillati</taxon>
        <taxon>Actinomycetota</taxon>
        <taxon>Actinomycetes</taxon>
        <taxon>Kitasatosporales</taxon>
        <taxon>Streptomycetaceae</taxon>
        <taxon>Streptomyces</taxon>
    </lineage>
</organism>
<protein>
    <submittedName>
        <fullName evidence="3">TniQ family protein</fullName>
    </submittedName>
</protein>
<name>A0ABW7YI57_STRCE</name>
<accession>A0ABW7YI57</accession>
<dbReference type="Proteomes" id="UP001612415">
    <property type="component" value="Unassembled WGS sequence"/>
</dbReference>
<dbReference type="Pfam" id="PF06527">
    <property type="entry name" value="TniQ"/>
    <property type="match status" value="1"/>
</dbReference>